<dbReference type="InterPro" id="IPR010982">
    <property type="entry name" value="Lambda_DNA-bd_dom_sf"/>
</dbReference>
<dbReference type="InterPro" id="IPR001387">
    <property type="entry name" value="Cro/C1-type_HTH"/>
</dbReference>
<sequence length="157" mass="17385">MTLRFRNIDVTPDDPVELWGVEGLLAAIDRGDMRDWGRIRSALDRDPWGAVATELEVALTLAEDHGAKGIMRSHLTRARWTPAQRVAHTLGQRIRESGLTRAEFAEALGTSRSRLSTYENAIVAPSAVFMERANVLARRPRSFVLPSSAMQQESGSS</sequence>
<dbReference type="SUPFAM" id="SSF47413">
    <property type="entry name" value="lambda repressor-like DNA-binding domains"/>
    <property type="match status" value="1"/>
</dbReference>
<evidence type="ECO:0000259" key="1">
    <source>
        <dbReference type="PROSITE" id="PS50943"/>
    </source>
</evidence>
<evidence type="ECO:0000313" key="3">
    <source>
        <dbReference type="Proteomes" id="UP000776164"/>
    </source>
</evidence>
<dbReference type="CDD" id="cd00093">
    <property type="entry name" value="HTH_XRE"/>
    <property type="match status" value="1"/>
</dbReference>
<dbReference type="Pfam" id="PF13560">
    <property type="entry name" value="HTH_31"/>
    <property type="match status" value="1"/>
</dbReference>
<dbReference type="Gene3D" id="1.10.260.40">
    <property type="entry name" value="lambda repressor-like DNA-binding domains"/>
    <property type="match status" value="1"/>
</dbReference>
<reference evidence="2 3" key="1">
    <citation type="submission" date="2021-01" db="EMBL/GenBank/DDBJ databases">
        <title>Sequencing the genomes of 1000 actinobacteria strains.</title>
        <authorList>
            <person name="Klenk H.-P."/>
        </authorList>
    </citation>
    <scope>NUCLEOTIDE SEQUENCE [LARGE SCALE GENOMIC DNA]</scope>
    <source>
        <strain evidence="2 3">DSM 13057</strain>
    </source>
</reference>
<gene>
    <name evidence="2" type="ORF">JOE66_003028</name>
</gene>
<keyword evidence="2" id="KW-0238">DNA-binding</keyword>
<accession>A0ABS2L8P7</accession>
<dbReference type="PROSITE" id="PS50943">
    <property type="entry name" value="HTH_CROC1"/>
    <property type="match status" value="1"/>
</dbReference>
<evidence type="ECO:0000313" key="2">
    <source>
        <dbReference type="EMBL" id="MBM7473394.1"/>
    </source>
</evidence>
<feature type="domain" description="HTH cro/C1-type" evidence="1">
    <location>
        <begin position="98"/>
        <end position="127"/>
    </location>
</feature>
<dbReference type="Proteomes" id="UP000776164">
    <property type="component" value="Unassembled WGS sequence"/>
</dbReference>
<keyword evidence="3" id="KW-1185">Reference proteome</keyword>
<protein>
    <submittedName>
        <fullName evidence="2">DNA-binding transcriptional regulator YiaG</fullName>
    </submittedName>
</protein>
<proteinExistence type="predicted"/>
<dbReference type="GO" id="GO:0003677">
    <property type="term" value="F:DNA binding"/>
    <property type="evidence" value="ECO:0007669"/>
    <property type="project" value="UniProtKB-KW"/>
</dbReference>
<dbReference type="EMBL" id="JAFBBU010000001">
    <property type="protein sequence ID" value="MBM7473394.1"/>
    <property type="molecule type" value="Genomic_DNA"/>
</dbReference>
<dbReference type="RefSeq" id="WP_205110823.1">
    <property type="nucleotide sequence ID" value="NZ_BAAAHT010000014.1"/>
</dbReference>
<organism evidence="2 3">
    <name type="scientific">Subtercola frigoramans</name>
    <dbReference type="NCBI Taxonomy" id="120298"/>
    <lineage>
        <taxon>Bacteria</taxon>
        <taxon>Bacillati</taxon>
        <taxon>Actinomycetota</taxon>
        <taxon>Actinomycetes</taxon>
        <taxon>Micrococcales</taxon>
        <taxon>Microbacteriaceae</taxon>
        <taxon>Subtercola</taxon>
    </lineage>
</organism>
<comment type="caution">
    <text evidence="2">The sequence shown here is derived from an EMBL/GenBank/DDBJ whole genome shotgun (WGS) entry which is preliminary data.</text>
</comment>
<name>A0ABS2L8P7_9MICO</name>